<dbReference type="InterPro" id="IPR024535">
    <property type="entry name" value="RHGA/B-epi-like_pectate_lyase"/>
</dbReference>
<gene>
    <name evidence="5" type="ORF">FH972_023612</name>
</gene>
<dbReference type="OrthoDB" id="1046782at2759"/>
<dbReference type="FunFam" id="2.160.20.10:FF:000049">
    <property type="entry name" value="Putative exo-beta-1,3-glucanase"/>
    <property type="match status" value="1"/>
</dbReference>
<comment type="caution">
    <text evidence="5">The sequence shown here is derived from an EMBL/GenBank/DDBJ whole genome shotgun (WGS) entry which is preliminary data.</text>
</comment>
<evidence type="ECO:0000313" key="5">
    <source>
        <dbReference type="EMBL" id="KAB8349588.1"/>
    </source>
</evidence>
<sequence length="771" mass="81042">MKGVLKLASLLAATVAALPAVNPVKESSTILSPRQAACNGPATEDGKFFYPDMDRGESARGKAPFQGDDGYAIYKNVVNDFGAVSDGTGDQSQAFQNAILDQGRQDHGPIFKQPRSIFIPGGTYQLQNPIYVALDTILFGDPNNPPVLKAGPGFTGDTLVSAGSGDSSQSTTAFNIGLKNLVLDTTAIAGDQQFKALFWGIAQGCFTENLKINMPTGGSQHVGIDIASGSTISVADVSITGGGTGITNNNQQVMFKNLKCSQSTTCYNGAGGYIAVLQSPVFDSCGTGARTSGQQVVIIDATSTNSGEVINGSGGAQIVLENISHDSTNPVAIMDGNPVLSQAHTNTWVWGQAVPGGYQTGTETSNPRPTSIAPDGKYYIEAAPSYANIPASSVINVKAVADHPVLGDGSKDTDDGPALNAILQQAADECKVAYFPFGVYNVKDTVVVPPNSRIIGEGWATIIGSGDNFKDASNPRPIVRVGDEGSSGVAHIQDMRFTVGEVLPGAIIVQINMAGAPGDVAIWNSEITIGGDAASSVTTQCNQQDTTECKAAFLGLHLSASSSAYIDNVWVWTADHDVDSTPDAGLQIISTGRGVLVEATKGTWLVGIGSEHHWLYNLNYVRAENVYSALQQTESPYMQGAGAVLTLPAPWDEVNADYGDLDWSWCDGGDQRCRTNVAQNFEGGKDLFVYGGANWAFFDGEWNGDYGASCDGNCQTNMNRVGADPTNLQAYSMNVKSADNVFLDSKNTDTSTQTYGGSWGGIIDAYRVFSA</sequence>
<dbReference type="InterPro" id="IPR012334">
    <property type="entry name" value="Pectin_lyas_fold"/>
</dbReference>
<feature type="signal peptide" evidence="3">
    <location>
        <begin position="1"/>
        <end position="17"/>
    </location>
</feature>
<evidence type="ECO:0000256" key="3">
    <source>
        <dbReference type="SAM" id="SignalP"/>
    </source>
</evidence>
<evidence type="ECO:0000256" key="2">
    <source>
        <dbReference type="ARBA" id="ARBA00022512"/>
    </source>
</evidence>
<keyword evidence="2" id="KW-0964">Secreted</keyword>
<accession>A0A5N6KW64</accession>
<feature type="chain" id="PRO_5024354745" description="Rhamnogalacturonase A/B/Epimerase-like pectate lyase domain-containing protein" evidence="3">
    <location>
        <begin position="18"/>
        <end position="771"/>
    </location>
</feature>
<name>A0A5N6KW64_9ROSI</name>
<organism evidence="5 6">
    <name type="scientific">Carpinus fangiana</name>
    <dbReference type="NCBI Taxonomy" id="176857"/>
    <lineage>
        <taxon>Eukaryota</taxon>
        <taxon>Viridiplantae</taxon>
        <taxon>Streptophyta</taxon>
        <taxon>Embryophyta</taxon>
        <taxon>Tracheophyta</taxon>
        <taxon>Spermatophyta</taxon>
        <taxon>Magnoliopsida</taxon>
        <taxon>eudicotyledons</taxon>
        <taxon>Gunneridae</taxon>
        <taxon>Pentapetalae</taxon>
        <taxon>rosids</taxon>
        <taxon>fabids</taxon>
        <taxon>Fagales</taxon>
        <taxon>Betulaceae</taxon>
        <taxon>Carpinus</taxon>
    </lineage>
</organism>
<evidence type="ECO:0000313" key="6">
    <source>
        <dbReference type="Proteomes" id="UP000327013"/>
    </source>
</evidence>
<feature type="domain" description="Rhamnogalacturonase A/B/Epimerase-like pectate lyase" evidence="4">
    <location>
        <begin position="76"/>
        <end position="289"/>
    </location>
</feature>
<comment type="subcellular location">
    <subcellularLocation>
        <location evidence="1">Secreted</location>
        <location evidence="1">Cell wall</location>
    </subcellularLocation>
</comment>
<dbReference type="CDD" id="cd23668">
    <property type="entry name" value="GH55_beta13glucanase-like"/>
    <property type="match status" value="1"/>
</dbReference>
<dbReference type="Pfam" id="PF12708">
    <property type="entry name" value="Pect-lyase_RHGA_epim"/>
    <property type="match status" value="1"/>
</dbReference>
<dbReference type="SUPFAM" id="SSF51126">
    <property type="entry name" value="Pectin lyase-like"/>
    <property type="match status" value="2"/>
</dbReference>
<dbReference type="Proteomes" id="UP000327013">
    <property type="component" value="Unassembled WGS sequence"/>
</dbReference>
<dbReference type="Gene3D" id="2.160.20.10">
    <property type="entry name" value="Single-stranded right-handed beta-helix, Pectin lyase-like"/>
    <property type="match status" value="2"/>
</dbReference>
<dbReference type="InterPro" id="IPR011050">
    <property type="entry name" value="Pectin_lyase_fold/virulence"/>
</dbReference>
<keyword evidence="2" id="KW-0134">Cell wall</keyword>
<proteinExistence type="predicted"/>
<keyword evidence="6" id="KW-1185">Reference proteome</keyword>
<dbReference type="EMBL" id="VIBQ01000014">
    <property type="protein sequence ID" value="KAB8349588.1"/>
    <property type="molecule type" value="Genomic_DNA"/>
</dbReference>
<evidence type="ECO:0000259" key="4">
    <source>
        <dbReference type="Pfam" id="PF12708"/>
    </source>
</evidence>
<evidence type="ECO:0000256" key="1">
    <source>
        <dbReference type="ARBA" id="ARBA00004191"/>
    </source>
</evidence>
<protein>
    <recommendedName>
        <fullName evidence="4">Rhamnogalacturonase A/B/Epimerase-like pectate lyase domain-containing protein</fullName>
    </recommendedName>
</protein>
<reference evidence="5 6" key="1">
    <citation type="submission" date="2019-06" db="EMBL/GenBank/DDBJ databases">
        <title>A chromosomal-level reference genome of Carpinus fangiana (Coryloideae, Betulaceae).</title>
        <authorList>
            <person name="Yang X."/>
            <person name="Wang Z."/>
            <person name="Zhang L."/>
            <person name="Hao G."/>
            <person name="Liu J."/>
            <person name="Yang Y."/>
        </authorList>
    </citation>
    <scope>NUCLEOTIDE SEQUENCE [LARGE SCALE GENOMIC DNA]</scope>
    <source>
        <strain evidence="5">Cfa_2016G</strain>
        <tissue evidence="5">Leaf</tissue>
    </source>
</reference>
<keyword evidence="3" id="KW-0732">Signal</keyword>
<dbReference type="AlphaFoldDB" id="A0A5N6KW64"/>